<proteinExistence type="predicted"/>
<evidence type="ECO:0008006" key="3">
    <source>
        <dbReference type="Google" id="ProtNLM"/>
    </source>
</evidence>
<dbReference type="PROSITE" id="PS51257">
    <property type="entry name" value="PROKAR_LIPOPROTEIN"/>
    <property type="match status" value="1"/>
</dbReference>
<dbReference type="Proteomes" id="UP000606935">
    <property type="component" value="Unassembled WGS sequence"/>
</dbReference>
<dbReference type="Pfam" id="PF13698">
    <property type="entry name" value="DUF4156"/>
    <property type="match status" value="1"/>
</dbReference>
<protein>
    <recommendedName>
        <fullName evidence="3">Lipoprotein</fullName>
    </recommendedName>
</protein>
<name>A0A918DLG9_9ALTE</name>
<dbReference type="RefSeq" id="WP_188697982.1">
    <property type="nucleotide sequence ID" value="NZ_BMLS01000007.1"/>
</dbReference>
<sequence length="103" mass="10983">MKAILPLIVSVTLLGCANLTPAPGSDAVRLIDAAQADGCRRIGSANAQVADRIAFVERNEETVAEELLVLAKNEAVRLGGDSLVIDGAIKFGSRRFLVYRCQE</sequence>
<gene>
    <name evidence="1" type="ORF">GCM10010982_33970</name>
</gene>
<reference evidence="1" key="2">
    <citation type="submission" date="2020-09" db="EMBL/GenBank/DDBJ databases">
        <authorList>
            <person name="Sun Q."/>
            <person name="Zhou Y."/>
        </authorList>
    </citation>
    <scope>NUCLEOTIDE SEQUENCE</scope>
    <source>
        <strain evidence="1">CGMCC 1.7086</strain>
    </source>
</reference>
<evidence type="ECO:0000313" key="1">
    <source>
        <dbReference type="EMBL" id="GGO73452.1"/>
    </source>
</evidence>
<comment type="caution">
    <text evidence="1">The sequence shown here is derived from an EMBL/GenBank/DDBJ whole genome shotgun (WGS) entry which is preliminary data.</text>
</comment>
<dbReference type="InterPro" id="IPR025294">
    <property type="entry name" value="DUF4156"/>
</dbReference>
<accession>A0A918DLG9</accession>
<dbReference type="EMBL" id="BMLS01000007">
    <property type="protein sequence ID" value="GGO73452.1"/>
    <property type="molecule type" value="Genomic_DNA"/>
</dbReference>
<organism evidence="1 2">
    <name type="scientific">Bowmanella pacifica</name>
    <dbReference type="NCBI Taxonomy" id="502051"/>
    <lineage>
        <taxon>Bacteria</taxon>
        <taxon>Pseudomonadati</taxon>
        <taxon>Pseudomonadota</taxon>
        <taxon>Gammaproteobacteria</taxon>
        <taxon>Alteromonadales</taxon>
        <taxon>Alteromonadaceae</taxon>
        <taxon>Bowmanella</taxon>
    </lineage>
</organism>
<dbReference type="AlphaFoldDB" id="A0A918DLG9"/>
<evidence type="ECO:0000313" key="2">
    <source>
        <dbReference type="Proteomes" id="UP000606935"/>
    </source>
</evidence>
<keyword evidence="2" id="KW-1185">Reference proteome</keyword>
<reference evidence="1" key="1">
    <citation type="journal article" date="2014" name="Int. J. Syst. Evol. Microbiol.">
        <title>Complete genome sequence of Corynebacterium casei LMG S-19264T (=DSM 44701T), isolated from a smear-ripened cheese.</title>
        <authorList>
            <consortium name="US DOE Joint Genome Institute (JGI-PGF)"/>
            <person name="Walter F."/>
            <person name="Albersmeier A."/>
            <person name="Kalinowski J."/>
            <person name="Ruckert C."/>
        </authorList>
    </citation>
    <scope>NUCLEOTIDE SEQUENCE</scope>
    <source>
        <strain evidence="1">CGMCC 1.7086</strain>
    </source>
</reference>